<protein>
    <submittedName>
        <fullName evidence="1">Uncharacterized protein</fullName>
    </submittedName>
</protein>
<name>Q1KUT9_9ROSI</name>
<dbReference type="AlphaFoldDB" id="Q1KUT9"/>
<organism evidence="1">
    <name type="scientific">Tarenaya spinosa</name>
    <dbReference type="NCBI Taxonomy" id="228870"/>
    <lineage>
        <taxon>Eukaryota</taxon>
        <taxon>Viridiplantae</taxon>
        <taxon>Streptophyta</taxon>
        <taxon>Embryophyta</taxon>
        <taxon>Tracheophyta</taxon>
        <taxon>Spermatophyta</taxon>
        <taxon>Magnoliopsida</taxon>
        <taxon>eudicotyledons</taxon>
        <taxon>Gunneridae</taxon>
        <taxon>Pentapetalae</taxon>
        <taxon>rosids</taxon>
        <taxon>malvids</taxon>
        <taxon>Brassicales</taxon>
        <taxon>Cleomaceae</taxon>
        <taxon>New World clade</taxon>
        <taxon>Tarenaya</taxon>
    </lineage>
</organism>
<dbReference type="EMBL" id="DQ415921">
    <property type="protein sequence ID" value="ABD96897.1"/>
    <property type="molecule type" value="Genomic_DNA"/>
</dbReference>
<evidence type="ECO:0000313" key="1">
    <source>
        <dbReference type="EMBL" id="ABD96897.1"/>
    </source>
</evidence>
<proteinExistence type="predicted"/>
<reference evidence="1" key="1">
    <citation type="journal article" date="2006" name="Plant Cell">
        <title>Independent ancient polyploidy events in the sister families Brassicaceae and Cleomaceae.</title>
        <authorList>
            <person name="Schranz M.E."/>
            <person name="Mitchell-Olds T."/>
        </authorList>
    </citation>
    <scope>NUCLEOTIDE SEQUENCE</scope>
</reference>
<accession>Q1KUT9</accession>
<sequence>MNEKSTTGVWITRAKGETGNEILLVRDGRKEKIKESVERDV</sequence>